<keyword evidence="6 10" id="KW-0067">ATP-binding</keyword>
<feature type="transmembrane region" description="Helical" evidence="10">
    <location>
        <begin position="104"/>
        <end position="121"/>
    </location>
</feature>
<dbReference type="PANTHER" id="PTHR48085:SF5">
    <property type="entry name" value="CADMIUM_ZINC-TRANSPORTING ATPASE HMA4-RELATED"/>
    <property type="match status" value="1"/>
</dbReference>
<keyword evidence="8 10" id="KW-1133">Transmembrane helix</keyword>
<dbReference type="FunFam" id="2.70.150.10:FF:000002">
    <property type="entry name" value="Copper-transporting ATPase 1, putative"/>
    <property type="match status" value="1"/>
</dbReference>
<sequence length="1037" mass="112372">MATQKEDKNKEENKMTKKKWQKSYFDVLGICCTSEIPLIENILKSLDGIKDYTIIVPSRTVIVVHDSLLISPFQIAKALNQARLEANVKVDGETSFKNKLPSPFAVFSGIFLLLSFLKFVYPPLRWLAVVGVATGIYPILAKSVASIRRLRVDINILVIITVAATLAMQDYMEAAAVVFLFTIADWLETRASYKASSVMQSLMSLAPQKAVIAETGEEVEVDEVELNTIIAVKAGETIPIDGIVVDGNCEVDEKTLTGEAFPVPKQRDSTVWAGTINLNGYISVNTTALASDCVVAKMAKLVEEAQSSKTKSQRLIDKYSQYYTPAIIIISAGFAIVPLIMKVRNLNHWFHLALVVLVSACPCGLILSTPVATFCALTKAATSGLLIKSADYLDTLSKIKIAAFDKTGTITRGEFIVIEFKSLSRDISLSSLLYWVSSVESKSSHPMAATIVDYAKSVSVEPRSEEVEDYQNFPGEGIYGKIDGNNVYIGNKRIASRAGCSTVPEIDVDTKKGKTVGYVYVGERLAGVFNLSDACRSGVAQAMKELKDLGIKTAMLTGDNQDSAMHAQEQLGNALDVVHGELLPEDKSKIIQEFKKEGPTCMVGDGVNDAPALANADIGISMGISGSALATQSGHIILMSNDIRRIPKAIKLARRAQRKVLENVFISITLKVGILVLAFAGHPLIWAAVLTDVGTCLIVIFNSMLLLREKDKSKNKKCYRASTSVLNGKKLEGDDEEGLDLEAGLVSKSQCNSGCCGDKKSQEKVMLMRPASKTSTDHLHSGCCGEKKQESVKLVKDSCCGEKSRKPEGDMASLSSCKKSNNDLKMKGGSSCCASKNEKLKEVVVAKSCCEDKEKAEGNVEMQILDLEKGSQKTVGETCKSSCCGDKEKAKETRLLLASEDPSYLEKENLKSESGDDCKSLCCGTGLKQEGSSSLVNVVVESGESGSSCCSKEGEIVKVSSQSCCTSPSDVVLSDFQAKKLEICCEVKKTPEEVCGSKCKETEKPHHVGKSCCRSYAKEYCSHRHHDNHHHHHVGAA</sequence>
<dbReference type="PROSITE" id="PS00154">
    <property type="entry name" value="ATPASE_E1_E2"/>
    <property type="match status" value="1"/>
</dbReference>
<dbReference type="InterPro" id="IPR044492">
    <property type="entry name" value="P_typ_ATPase_HD_dom"/>
</dbReference>
<dbReference type="InterPro" id="IPR036412">
    <property type="entry name" value="HAD-like_sf"/>
</dbReference>
<dbReference type="PRINTS" id="PR00943">
    <property type="entry name" value="CUATPASE"/>
</dbReference>
<feature type="transmembrane region" description="Helical" evidence="10">
    <location>
        <begin position="353"/>
        <end position="377"/>
    </location>
</feature>
<comment type="subcellular location">
    <subcellularLocation>
        <location evidence="1">Membrane</location>
        <topology evidence="1">Multi-pass membrane protein</topology>
    </subcellularLocation>
</comment>
<evidence type="ECO:0000256" key="3">
    <source>
        <dbReference type="ARBA" id="ARBA00022692"/>
    </source>
</evidence>
<accession>I6QWJ6</accession>
<dbReference type="GO" id="GO:0016887">
    <property type="term" value="F:ATP hydrolysis activity"/>
    <property type="evidence" value="ECO:0007669"/>
    <property type="project" value="InterPro"/>
</dbReference>
<dbReference type="SUPFAM" id="SSF81653">
    <property type="entry name" value="Calcium ATPase, transduction domain A"/>
    <property type="match status" value="1"/>
</dbReference>
<feature type="domain" description="HMA" evidence="11">
    <location>
        <begin position="21"/>
        <end position="87"/>
    </location>
</feature>
<dbReference type="NCBIfam" id="TIGR01494">
    <property type="entry name" value="ATPase_P-type"/>
    <property type="match status" value="1"/>
</dbReference>
<dbReference type="PRINTS" id="PR00119">
    <property type="entry name" value="CATATPASE"/>
</dbReference>
<dbReference type="FunFam" id="3.30.70.100:FF:000022">
    <property type="entry name" value="Putative cadmium/zinc-transporting ATPase 3"/>
    <property type="match status" value="1"/>
</dbReference>
<dbReference type="NCBIfam" id="TIGR01512">
    <property type="entry name" value="ATPase-IB2_Cd"/>
    <property type="match status" value="1"/>
</dbReference>
<keyword evidence="3 10" id="KW-0812">Transmembrane</keyword>
<reference evidence="12" key="1">
    <citation type="submission" date="2012-04" db="EMBL/GenBank/DDBJ databases">
        <title>Heavy metal tolerance in plants.</title>
        <authorList>
            <person name="Iqbal M."/>
            <person name="Nawaz I."/>
            <person name="Hakvoort H.W.J."/>
            <person name="Bliek M."/>
            <person name="Schat H."/>
        </authorList>
    </citation>
    <scope>NUCLEOTIDE SEQUENCE</scope>
</reference>
<evidence type="ECO:0000256" key="9">
    <source>
        <dbReference type="ARBA" id="ARBA00023136"/>
    </source>
</evidence>
<keyword evidence="4 10" id="KW-0479">Metal-binding</keyword>
<proteinExistence type="evidence at transcript level"/>
<evidence type="ECO:0000259" key="11">
    <source>
        <dbReference type="PROSITE" id="PS50846"/>
    </source>
</evidence>
<feature type="transmembrane region" description="Helical" evidence="10">
    <location>
        <begin position="127"/>
        <end position="145"/>
    </location>
</feature>
<dbReference type="InterPro" id="IPR051014">
    <property type="entry name" value="Cation_Transport_ATPase_IB"/>
</dbReference>
<dbReference type="InterPro" id="IPR023299">
    <property type="entry name" value="ATPase_P-typ_cyto_dom_N"/>
</dbReference>
<evidence type="ECO:0000256" key="5">
    <source>
        <dbReference type="ARBA" id="ARBA00022741"/>
    </source>
</evidence>
<dbReference type="Gene3D" id="3.30.70.100">
    <property type="match status" value="1"/>
</dbReference>
<dbReference type="GO" id="GO:0019829">
    <property type="term" value="F:ATPase-coupled monoatomic cation transmembrane transporter activity"/>
    <property type="evidence" value="ECO:0007669"/>
    <property type="project" value="InterPro"/>
</dbReference>
<dbReference type="AlphaFoldDB" id="I6QWJ6"/>
<organism evidence="12">
    <name type="scientific">Noccaea caerulescens</name>
    <name type="common">Alpine penny-cress</name>
    <name type="synonym">Thlaspi caerulescens</name>
    <dbReference type="NCBI Taxonomy" id="107243"/>
    <lineage>
        <taxon>Eukaryota</taxon>
        <taxon>Viridiplantae</taxon>
        <taxon>Streptophyta</taxon>
        <taxon>Embryophyta</taxon>
        <taxon>Tracheophyta</taxon>
        <taxon>Spermatophyta</taxon>
        <taxon>Magnoliopsida</taxon>
        <taxon>eudicotyledons</taxon>
        <taxon>Gunneridae</taxon>
        <taxon>Pentapetalae</taxon>
        <taxon>rosids</taxon>
        <taxon>malvids</taxon>
        <taxon>Brassicales</taxon>
        <taxon>Brassicaceae</taxon>
        <taxon>Coluteocarpeae</taxon>
        <taxon>Noccaea</taxon>
    </lineage>
</organism>
<dbReference type="PANTHER" id="PTHR48085">
    <property type="entry name" value="CADMIUM/ZINC-TRANSPORTING ATPASE HMA2-RELATED"/>
    <property type="match status" value="1"/>
</dbReference>
<evidence type="ECO:0000256" key="8">
    <source>
        <dbReference type="ARBA" id="ARBA00022989"/>
    </source>
</evidence>
<gene>
    <name evidence="12" type="primary">HMA4-2</name>
</gene>
<dbReference type="PROSITE" id="PS50846">
    <property type="entry name" value="HMA_2"/>
    <property type="match status" value="1"/>
</dbReference>
<evidence type="ECO:0000256" key="2">
    <source>
        <dbReference type="ARBA" id="ARBA00006024"/>
    </source>
</evidence>
<dbReference type="Gene3D" id="3.40.1110.10">
    <property type="entry name" value="Calcium-transporting ATPase, cytoplasmic domain N"/>
    <property type="match status" value="1"/>
</dbReference>
<dbReference type="NCBIfam" id="TIGR01525">
    <property type="entry name" value="ATPase-IB_hvy"/>
    <property type="match status" value="1"/>
</dbReference>
<protein>
    <submittedName>
        <fullName evidence="12">Heavy metal ATPase 4-2</fullName>
    </submittedName>
</protein>
<dbReference type="InterPro" id="IPR036163">
    <property type="entry name" value="HMA_dom_sf"/>
</dbReference>
<dbReference type="Gene3D" id="3.40.50.1000">
    <property type="entry name" value="HAD superfamily/HAD-like"/>
    <property type="match status" value="1"/>
</dbReference>
<keyword evidence="9 10" id="KW-0472">Membrane</keyword>
<dbReference type="InterPro" id="IPR023298">
    <property type="entry name" value="ATPase_P-typ_TM_dom_sf"/>
</dbReference>
<dbReference type="EMBL" id="JQ904710">
    <property type="protein sequence ID" value="AFM38016.1"/>
    <property type="molecule type" value="mRNA"/>
</dbReference>
<dbReference type="Pfam" id="PF00122">
    <property type="entry name" value="E1-E2_ATPase"/>
    <property type="match status" value="1"/>
</dbReference>
<feature type="transmembrane region" description="Helical" evidence="10">
    <location>
        <begin position="685"/>
        <end position="707"/>
    </location>
</feature>
<name>I6QWJ6_NOCCA</name>
<dbReference type="InterPro" id="IPR023214">
    <property type="entry name" value="HAD_sf"/>
</dbReference>
<dbReference type="InterPro" id="IPR006121">
    <property type="entry name" value="HMA_dom"/>
</dbReference>
<dbReference type="InterPro" id="IPR059000">
    <property type="entry name" value="ATPase_P-type_domA"/>
</dbReference>
<evidence type="ECO:0000256" key="7">
    <source>
        <dbReference type="ARBA" id="ARBA00022967"/>
    </source>
</evidence>
<evidence type="ECO:0000256" key="1">
    <source>
        <dbReference type="ARBA" id="ARBA00004141"/>
    </source>
</evidence>
<dbReference type="InterPro" id="IPR027256">
    <property type="entry name" value="P-typ_ATPase_IB"/>
</dbReference>
<dbReference type="SUPFAM" id="SSF56784">
    <property type="entry name" value="HAD-like"/>
    <property type="match status" value="1"/>
</dbReference>
<dbReference type="SFLD" id="SFLDG00002">
    <property type="entry name" value="C1.7:_P-type_atpase_like"/>
    <property type="match status" value="1"/>
</dbReference>
<dbReference type="SFLD" id="SFLDF00027">
    <property type="entry name" value="p-type_atpase"/>
    <property type="match status" value="1"/>
</dbReference>
<feature type="transmembrane region" description="Helical" evidence="10">
    <location>
        <begin position="660"/>
        <end position="679"/>
    </location>
</feature>
<keyword evidence="7" id="KW-1278">Translocase</keyword>
<keyword evidence="5 10" id="KW-0547">Nucleotide-binding</keyword>
<dbReference type="InterPro" id="IPR008250">
    <property type="entry name" value="ATPase_P-typ_transduc_dom_A_sf"/>
</dbReference>
<dbReference type="Pfam" id="PF00702">
    <property type="entry name" value="Hydrolase"/>
    <property type="match status" value="1"/>
</dbReference>
<evidence type="ECO:0000313" key="12">
    <source>
        <dbReference type="EMBL" id="AFM38016.1"/>
    </source>
</evidence>
<evidence type="ECO:0000256" key="4">
    <source>
        <dbReference type="ARBA" id="ARBA00022723"/>
    </source>
</evidence>
<dbReference type="CDD" id="cd02079">
    <property type="entry name" value="P-type_ATPase_HM"/>
    <property type="match status" value="1"/>
</dbReference>
<evidence type="ECO:0000256" key="6">
    <source>
        <dbReference type="ARBA" id="ARBA00022840"/>
    </source>
</evidence>
<dbReference type="SFLD" id="SFLDS00003">
    <property type="entry name" value="Haloacid_Dehalogenase"/>
    <property type="match status" value="1"/>
</dbReference>
<dbReference type="InterPro" id="IPR018303">
    <property type="entry name" value="ATPase_P-typ_P_site"/>
</dbReference>
<dbReference type="GO" id="GO:0005524">
    <property type="term" value="F:ATP binding"/>
    <property type="evidence" value="ECO:0007669"/>
    <property type="project" value="UniProtKB-UniRule"/>
</dbReference>
<dbReference type="FunFam" id="3.40.1110.10:FF:000043">
    <property type="entry name" value="Putative cadmium/zinc-transporting ATPase 3"/>
    <property type="match status" value="1"/>
</dbReference>
<dbReference type="SUPFAM" id="SSF81665">
    <property type="entry name" value="Calcium ATPase, transmembrane domain M"/>
    <property type="match status" value="1"/>
</dbReference>
<comment type="similarity">
    <text evidence="2 10">Belongs to the cation transport ATPase (P-type) (TC 3.A.3) family. Type IB subfamily.</text>
</comment>
<evidence type="ECO:0000256" key="10">
    <source>
        <dbReference type="RuleBase" id="RU362081"/>
    </source>
</evidence>
<dbReference type="GO" id="GO:0016020">
    <property type="term" value="C:membrane"/>
    <property type="evidence" value="ECO:0007669"/>
    <property type="project" value="UniProtKB-SubCell"/>
</dbReference>
<dbReference type="GO" id="GO:0046872">
    <property type="term" value="F:metal ion binding"/>
    <property type="evidence" value="ECO:0007669"/>
    <property type="project" value="UniProtKB-KW"/>
</dbReference>
<dbReference type="SUPFAM" id="SSF55008">
    <property type="entry name" value="HMA, heavy metal-associated domain"/>
    <property type="match status" value="1"/>
</dbReference>
<dbReference type="InterPro" id="IPR001757">
    <property type="entry name" value="P_typ_ATPase"/>
</dbReference>
<feature type="transmembrane region" description="Helical" evidence="10">
    <location>
        <begin position="322"/>
        <end position="341"/>
    </location>
</feature>
<dbReference type="Gene3D" id="2.70.150.10">
    <property type="entry name" value="Calcium-transporting ATPase, cytoplasmic transduction domain A"/>
    <property type="match status" value="1"/>
</dbReference>